<reference evidence="1" key="1">
    <citation type="submission" date="2018-05" db="EMBL/GenBank/DDBJ databases">
        <authorList>
            <person name="Lanie J.A."/>
            <person name="Ng W.-L."/>
            <person name="Kazmierczak K.M."/>
            <person name="Andrzejewski T.M."/>
            <person name="Davidsen T.M."/>
            <person name="Wayne K.J."/>
            <person name="Tettelin H."/>
            <person name="Glass J.I."/>
            <person name="Rusch D."/>
            <person name="Podicherti R."/>
            <person name="Tsui H.-C.T."/>
            <person name="Winkler M.E."/>
        </authorList>
    </citation>
    <scope>NUCLEOTIDE SEQUENCE</scope>
</reference>
<gene>
    <name evidence="1" type="ORF">METZ01_LOCUS211750</name>
</gene>
<protein>
    <submittedName>
        <fullName evidence="1">Uncharacterized protein</fullName>
    </submittedName>
</protein>
<accession>A0A382F764</accession>
<dbReference type="EMBL" id="UINC01048406">
    <property type="protein sequence ID" value="SVB58896.1"/>
    <property type="molecule type" value="Genomic_DNA"/>
</dbReference>
<proteinExistence type="predicted"/>
<organism evidence="1">
    <name type="scientific">marine metagenome</name>
    <dbReference type="NCBI Taxonomy" id="408172"/>
    <lineage>
        <taxon>unclassified sequences</taxon>
        <taxon>metagenomes</taxon>
        <taxon>ecological metagenomes</taxon>
    </lineage>
</organism>
<name>A0A382F764_9ZZZZ</name>
<evidence type="ECO:0000313" key="1">
    <source>
        <dbReference type="EMBL" id="SVB58896.1"/>
    </source>
</evidence>
<sequence length="72" mass="7671">MPLFFSSFPSSCPKFLGLSTSPVFSNLIDIFPSTEYAETVSFSMPELAMANAPTGNLHPDSTYSDSALSASI</sequence>
<feature type="non-terminal residue" evidence="1">
    <location>
        <position position="72"/>
    </location>
</feature>
<dbReference type="AlphaFoldDB" id="A0A382F764"/>